<dbReference type="AlphaFoldDB" id="A0A437ACQ6"/>
<dbReference type="RefSeq" id="XP_067494526.1">
    <property type="nucleotide sequence ID" value="XM_067635342.1"/>
</dbReference>
<dbReference type="VEuPathDB" id="FungiDB:DFL_000006"/>
<comment type="caution">
    <text evidence="2">The sequence shown here is derived from an EMBL/GenBank/DDBJ whole genome shotgun (WGS) entry which is preliminary data.</text>
</comment>
<gene>
    <name evidence="2" type="ORF">DFL_000006</name>
</gene>
<dbReference type="EMBL" id="SAEB01000001">
    <property type="protein sequence ID" value="RVD88982.1"/>
    <property type="molecule type" value="Genomic_DNA"/>
</dbReference>
<dbReference type="InterPro" id="IPR017956">
    <property type="entry name" value="AT_hook_DNA-bd_motif"/>
</dbReference>
<dbReference type="GO" id="GO:0003677">
    <property type="term" value="F:DNA binding"/>
    <property type="evidence" value="ECO:0007669"/>
    <property type="project" value="InterPro"/>
</dbReference>
<evidence type="ECO:0000256" key="1">
    <source>
        <dbReference type="SAM" id="MobiDB-lite"/>
    </source>
</evidence>
<name>A0A437ACQ6_ARTFL</name>
<protein>
    <submittedName>
        <fullName evidence="2">Uncharacterized protein</fullName>
    </submittedName>
</protein>
<feature type="region of interest" description="Disordered" evidence="1">
    <location>
        <begin position="1"/>
        <end position="77"/>
    </location>
</feature>
<proteinExistence type="predicted"/>
<dbReference type="STRING" id="97331.A0A437ACQ6"/>
<accession>A0A437ACQ6</accession>
<reference evidence="2 3" key="1">
    <citation type="submission" date="2019-01" db="EMBL/GenBank/DDBJ databases">
        <title>Intercellular communication is required for trap formation in the nematode-trapping fungus Duddingtonia flagrans.</title>
        <authorList>
            <person name="Youssar L."/>
            <person name="Wernet V."/>
            <person name="Hensel N."/>
            <person name="Hildebrandt H.-G."/>
            <person name="Fischer R."/>
        </authorList>
    </citation>
    <scope>NUCLEOTIDE SEQUENCE [LARGE SCALE GENOMIC DNA]</scope>
    <source>
        <strain evidence="2 3">CBS H-5679</strain>
    </source>
</reference>
<sequence>MAGRGRPRNANAAAPQSSAKKRGRPPKNPATGGEEGRPTRSTRASNAGVKKRGRPPTKGVPTAKASKSKSKVQSGWAAMSVERQQQWRKQITGIYNIKCPIAEKEWPEQAEGTIMRLHIDGETIWGEFDSGCYDGYIRFDSVASSAIPGSKMRFAWKGTDSAGCPDTGEGELILSESHGVEGAFFASTTFPPTKVFEESELFIPLISPPLVLSVPFIGLGTRSLYHLIYRLSSSGCSRSGFTKASWQAMQRAMPFRPQPRLEHGRMSME</sequence>
<evidence type="ECO:0000313" key="2">
    <source>
        <dbReference type="EMBL" id="RVD88982.1"/>
    </source>
</evidence>
<organism evidence="2 3">
    <name type="scientific">Arthrobotrys flagrans</name>
    <name type="common">Nematode-trapping fungus</name>
    <name type="synonym">Trichothecium flagrans</name>
    <dbReference type="NCBI Taxonomy" id="97331"/>
    <lineage>
        <taxon>Eukaryota</taxon>
        <taxon>Fungi</taxon>
        <taxon>Dikarya</taxon>
        <taxon>Ascomycota</taxon>
        <taxon>Pezizomycotina</taxon>
        <taxon>Orbiliomycetes</taxon>
        <taxon>Orbiliales</taxon>
        <taxon>Orbiliaceae</taxon>
        <taxon>Arthrobotrys</taxon>
    </lineage>
</organism>
<dbReference type="SMART" id="SM00384">
    <property type="entry name" value="AT_hook"/>
    <property type="match status" value="3"/>
</dbReference>
<keyword evidence="3" id="KW-1185">Reference proteome</keyword>
<dbReference type="Proteomes" id="UP000283090">
    <property type="component" value="Unassembled WGS sequence"/>
</dbReference>
<feature type="compositionally biased region" description="Low complexity" evidence="1">
    <location>
        <begin position="1"/>
        <end position="15"/>
    </location>
</feature>
<dbReference type="OrthoDB" id="27483at2759"/>
<dbReference type="GeneID" id="93582317"/>
<evidence type="ECO:0000313" key="3">
    <source>
        <dbReference type="Proteomes" id="UP000283090"/>
    </source>
</evidence>
<dbReference type="PRINTS" id="PR00929">
    <property type="entry name" value="ATHOOK"/>
</dbReference>